<feature type="compositionally biased region" description="Polar residues" evidence="4">
    <location>
        <begin position="1223"/>
        <end position="1233"/>
    </location>
</feature>
<feature type="compositionally biased region" description="Basic and acidic residues" evidence="4">
    <location>
        <begin position="1259"/>
        <end position="1272"/>
    </location>
</feature>
<dbReference type="InterPro" id="IPR027417">
    <property type="entry name" value="P-loop_NTPase"/>
</dbReference>
<dbReference type="InterPro" id="IPR029787">
    <property type="entry name" value="Nucleotide_cyclase"/>
</dbReference>
<dbReference type="GO" id="GO:0005524">
    <property type="term" value="F:ATP binding"/>
    <property type="evidence" value="ECO:0007669"/>
    <property type="project" value="UniProtKB-KW"/>
</dbReference>
<dbReference type="GO" id="GO:0009190">
    <property type="term" value="P:cyclic nucleotide biosynthetic process"/>
    <property type="evidence" value="ECO:0007669"/>
    <property type="project" value="InterPro"/>
</dbReference>
<dbReference type="Gene3D" id="3.30.70.1230">
    <property type="entry name" value="Nucleotide cyclase"/>
    <property type="match status" value="2"/>
</dbReference>
<dbReference type="Gene3D" id="3.40.50.300">
    <property type="entry name" value="P-loop containing nucleotide triphosphate hydrolases"/>
    <property type="match status" value="1"/>
</dbReference>
<keyword evidence="7" id="KW-1185">Reference proteome</keyword>
<feature type="domain" description="Guanylate cyclase" evidence="5">
    <location>
        <begin position="51"/>
        <end position="194"/>
    </location>
</feature>
<dbReference type="CDD" id="cd07302">
    <property type="entry name" value="CHD"/>
    <property type="match status" value="2"/>
</dbReference>
<name>A0AAU9XEQ3_9CNID</name>
<gene>
    <name evidence="6" type="ORF">PMEA_00022532</name>
</gene>
<dbReference type="EMBL" id="CALNXJ010000040">
    <property type="protein sequence ID" value="CAH3145355.1"/>
    <property type="molecule type" value="Genomic_DNA"/>
</dbReference>
<dbReference type="Pfam" id="PF13191">
    <property type="entry name" value="AAA_16"/>
    <property type="match status" value="1"/>
</dbReference>
<evidence type="ECO:0000313" key="6">
    <source>
        <dbReference type="EMBL" id="CAH3145355.1"/>
    </source>
</evidence>
<evidence type="ECO:0000256" key="3">
    <source>
        <dbReference type="ARBA" id="ARBA00023239"/>
    </source>
</evidence>
<dbReference type="GO" id="GO:0004016">
    <property type="term" value="F:adenylate cyclase activity"/>
    <property type="evidence" value="ECO:0007669"/>
    <property type="project" value="TreeGrafter"/>
</dbReference>
<accession>A0AAU9XEQ3</accession>
<evidence type="ECO:0000256" key="2">
    <source>
        <dbReference type="ARBA" id="ARBA00022840"/>
    </source>
</evidence>
<dbReference type="PANTHER" id="PTHR16305">
    <property type="entry name" value="TESTICULAR SOLUBLE ADENYLYL CYCLASE"/>
    <property type="match status" value="1"/>
</dbReference>
<dbReference type="InterPro" id="IPR001054">
    <property type="entry name" value="A/G_cyclase"/>
</dbReference>
<keyword evidence="3" id="KW-0456">Lyase</keyword>
<feature type="region of interest" description="Disordered" evidence="4">
    <location>
        <begin position="1212"/>
        <end position="1275"/>
    </location>
</feature>
<feature type="region of interest" description="Disordered" evidence="4">
    <location>
        <begin position="1356"/>
        <end position="1380"/>
    </location>
</feature>
<keyword evidence="2" id="KW-0067">ATP-binding</keyword>
<dbReference type="PROSITE" id="PS50125">
    <property type="entry name" value="GUANYLATE_CYCLASE_2"/>
    <property type="match status" value="2"/>
</dbReference>
<dbReference type="SUPFAM" id="SSF52540">
    <property type="entry name" value="P-loop containing nucleoside triphosphate hydrolases"/>
    <property type="match status" value="1"/>
</dbReference>
<feature type="domain" description="Guanylate cyclase" evidence="5">
    <location>
        <begin position="417"/>
        <end position="494"/>
    </location>
</feature>
<comment type="caution">
    <text evidence="6">The sequence shown here is derived from an EMBL/GenBank/DDBJ whole genome shotgun (WGS) entry which is preliminary data.</text>
</comment>
<dbReference type="GO" id="GO:0005737">
    <property type="term" value="C:cytoplasm"/>
    <property type="evidence" value="ECO:0007669"/>
    <property type="project" value="TreeGrafter"/>
</dbReference>
<dbReference type="InterPro" id="IPR041664">
    <property type="entry name" value="AAA_16"/>
</dbReference>
<dbReference type="Pfam" id="PF00211">
    <property type="entry name" value="Guanylate_cyc"/>
    <property type="match status" value="2"/>
</dbReference>
<keyword evidence="1" id="KW-0547">Nucleotide-binding</keyword>
<feature type="region of interest" description="Disordered" evidence="4">
    <location>
        <begin position="879"/>
        <end position="904"/>
    </location>
</feature>
<dbReference type="GO" id="GO:0035556">
    <property type="term" value="P:intracellular signal transduction"/>
    <property type="evidence" value="ECO:0007669"/>
    <property type="project" value="InterPro"/>
</dbReference>
<organism evidence="6 7">
    <name type="scientific">Pocillopora meandrina</name>
    <dbReference type="NCBI Taxonomy" id="46732"/>
    <lineage>
        <taxon>Eukaryota</taxon>
        <taxon>Metazoa</taxon>
        <taxon>Cnidaria</taxon>
        <taxon>Anthozoa</taxon>
        <taxon>Hexacorallia</taxon>
        <taxon>Scleractinia</taxon>
        <taxon>Astrocoeniina</taxon>
        <taxon>Pocilloporidae</taxon>
        <taxon>Pocillopora</taxon>
    </lineage>
</organism>
<dbReference type="FunFam" id="3.30.70.1230:FF:000017">
    <property type="entry name" value="Adenylate cyclase type 10"/>
    <property type="match status" value="1"/>
</dbReference>
<dbReference type="SUPFAM" id="SSF55073">
    <property type="entry name" value="Nucleotide cyclase"/>
    <property type="match status" value="2"/>
</dbReference>
<evidence type="ECO:0000313" key="7">
    <source>
        <dbReference type="Proteomes" id="UP001159428"/>
    </source>
</evidence>
<reference evidence="6 7" key="1">
    <citation type="submission" date="2022-05" db="EMBL/GenBank/DDBJ databases">
        <authorList>
            <consortium name="Genoscope - CEA"/>
            <person name="William W."/>
        </authorList>
    </citation>
    <scope>NUCLEOTIDE SEQUENCE [LARGE SCALE GENOMIC DNA]</scope>
</reference>
<dbReference type="PANTHER" id="PTHR16305:SF28">
    <property type="entry name" value="GUANYLATE CYCLASE DOMAIN-CONTAINING PROTEIN"/>
    <property type="match status" value="1"/>
</dbReference>
<dbReference type="Proteomes" id="UP001159428">
    <property type="component" value="Unassembled WGS sequence"/>
</dbReference>
<sequence length="1929" mass="216818">MNQKIFSGQWGNRQESGDSSALRQLLTHVPDIVINCDHKKAMPRVKHMVGVCMFADISGFTSLCETYSLKASEAESCGTDKLTFTLNTYLGKIIEDILKHGGDVLKFAGDALLALWKAEVGGNSDDLTLLINKAIICSIAIQEECDNYMTDVGVLLRVKIALSVGKMQITHVGVTESKHFDLSGSAVSDVNAAEKWAEPGSIILSRLAFSNCDQSLFLFEMIDNGMHYRVAGARVEEESATVSTVHPTGVQLALMSGVLSTGAVLTSTPSVAKRIFAPHVGTLLSRYYPQMKLPRIYRKKGQSEQKEQICKTTGNLLKSDSCHDPDHRTYIYSKLNDQDIEDLRAYVPKTVLSRIDHGQDLEWLSEMRQVSVLFINMDLPIKGNYHSWALQRAFEVIHECARRLRGNLNKVFSFDKGCTFIVIFGLPGDKHEDDPTRALKAGHRIMDSLHQIMDITNESIGVTTGRAFCGVVGHRDRHEYTVIGRKVNMAARLMVNYPGTLSCDDDTYRSGKSKLKKEDFVVLPFIKLKGVADPGTVREYNSHHDREEEEEEYDYPILGRGIEIEEMKTLLHAIKCDDTRVSGSRRVVVIEGEGGVGKTRLLEAFMDIAEEEDFKVDYVEADMAHAHTPYHVVKTLIENLLELEACRTASEKENTLMEHITDQKLREKMFLLNDLLGTHIPPNADFARMDSDKVTTQFHTLLFEIVHQFAVSQPCLFTVDNAQFIDQESWDFIEDLSADSHAILVLSLRPFSSSNPPCEAAIRLIGHETTKKVKLGGLEASYMSDLACQFMDVMYIPNELDGILREKSHGIASWCEQLIKDMLTSNVIQVVNESQAFLNKESSLDLLSFGGSTTTTISQKHNNASSYLPRPSTPLYGQATDGGWLGANSPEPRRRSLTPGKGFASNTLSSGFQDTVDTSLSFLRDRRRSTSAAKSLQYNFANNPFEIKTKIAESDLESNRTSRHFPEDYSIQEKIQYNLERANFVSASENSMPLDTKKVCILSPGVDISKIVVPESVKDMVLARVDRMLPQEQATLKCASVLGCDFYRNVLQAILPRSSRSCIDLVLYNLAQEFILECASLALQHQNAHNHHGFYDFNDPVHAQHHGHHHHHHHHHNVASSIHASVYCGCYADEMTKVINLSRLMTPSGPKKHCLYMKFVNTYVQETTYSLWLEDQKKELHERAAMFLESQAHKCKSCGGGGFVAKKADTLEEQGGQGKRMTDASSGRSQARVSSKMAKRRRTAEMREKVQSQGAFSSRTRERSSDISEAKHALKTKNLKESPVVNQKAGETEGIGSKFANTAGFFNDAVVNRAVDDHRTSWLQRLPCAKKFVSPGKEDGEQDEGVTRKKKLRRFSSKKNSTMIGGPETRRFSTPQIEEEEGEEEYVDIDFEDSAESQQTVIDLSNCQCAEVLASVFPQLVDHWRAAGNKLKTMRYLTESGAAALATSSNMQALSYLYEVQTLIEETKDDEEPLAAEEETARVESLIGQALIHMNRPHEALRHLSAALLILGKKQPKTDFGCYVRLLKEALRHYLHVFLPGYYIGGAGDKSARLIEQSRCLSHLSHVYHSLHLKKWSLMAALQELNAAEEAEENLHELINAYAGVVECSHLVGWKGWGKTYEKIGKNRCEDPSLYSDPEDMMTVAHLYCISLAFRLAIGGVSIAINSGKHAFDLAKQVHDQHMMTTCIPLLAQSLLFTAKIPDCIDVLKELNAAALDSCDSHGRALYMCCCFDLILEAGWRLEDFDEIVQFTAKMSTDPAFSSDVAPKFYLNVSLALWYARRRDWKNADFLMSSTSAVVPSKLEVFMSVHGYAKVVEFWLLKLQEDGKNRQNEDEVQKCLKKFKNALNHHPVFDGRRLHLHAYYHLLRGKKDKCKSKLRRCFNKSKNLGLWLEVEWANKSFKEWFISWKESEPNYLGTSMFTLPKPKKD</sequence>
<proteinExistence type="predicted"/>
<dbReference type="FunFam" id="3.30.70.1230:FF:000021">
    <property type="entry name" value="Adenylate cyclase type 10"/>
    <property type="match status" value="1"/>
</dbReference>
<protein>
    <recommendedName>
        <fullName evidence="5">Guanylate cyclase domain-containing protein</fullName>
    </recommendedName>
</protein>
<evidence type="ECO:0000259" key="5">
    <source>
        <dbReference type="PROSITE" id="PS50125"/>
    </source>
</evidence>
<evidence type="ECO:0000256" key="4">
    <source>
        <dbReference type="SAM" id="MobiDB-lite"/>
    </source>
</evidence>
<evidence type="ECO:0000256" key="1">
    <source>
        <dbReference type="ARBA" id="ARBA00022741"/>
    </source>
</evidence>